<dbReference type="SUPFAM" id="SSF50969">
    <property type="entry name" value="YVTN repeat-like/Quinoprotein amine dehydrogenase"/>
    <property type="match status" value="1"/>
</dbReference>
<organism evidence="1 2">
    <name type="scientific">Algoriphagus oliviformis</name>
    <dbReference type="NCBI Taxonomy" id="2811231"/>
    <lineage>
        <taxon>Bacteria</taxon>
        <taxon>Pseudomonadati</taxon>
        <taxon>Bacteroidota</taxon>
        <taxon>Cytophagia</taxon>
        <taxon>Cytophagales</taxon>
        <taxon>Cyclobacteriaceae</taxon>
        <taxon>Algoriphagus</taxon>
    </lineage>
</organism>
<proteinExistence type="predicted"/>
<comment type="caution">
    <text evidence="1">The sequence shown here is derived from an EMBL/GenBank/DDBJ whole genome shotgun (WGS) entry which is preliminary data.</text>
</comment>
<dbReference type="PROSITE" id="PS51257">
    <property type="entry name" value="PROKAR_LIPOPROTEIN"/>
    <property type="match status" value="1"/>
</dbReference>
<evidence type="ECO:0000313" key="1">
    <source>
        <dbReference type="EMBL" id="MBN7812803.1"/>
    </source>
</evidence>
<dbReference type="Proteomes" id="UP000664317">
    <property type="component" value="Unassembled WGS sequence"/>
</dbReference>
<name>A0ABS3C6S0_9BACT</name>
<protein>
    <recommendedName>
        <fullName evidence="3">PKD-like family protein</fullName>
    </recommendedName>
</protein>
<reference evidence="1 2" key="1">
    <citation type="submission" date="2021-03" db="EMBL/GenBank/DDBJ databases">
        <title>novel species isolated from a fishpond in China.</title>
        <authorList>
            <person name="Lu H."/>
            <person name="Cai Z."/>
        </authorList>
    </citation>
    <scope>NUCLEOTIDE SEQUENCE [LARGE SCALE GENOMIC DNA]</scope>
    <source>
        <strain evidence="1 2">H41</strain>
    </source>
</reference>
<dbReference type="EMBL" id="JAFKCT010000008">
    <property type="protein sequence ID" value="MBN7812803.1"/>
    <property type="molecule type" value="Genomic_DNA"/>
</dbReference>
<accession>A0ABS3C6S0</accession>
<evidence type="ECO:0000313" key="2">
    <source>
        <dbReference type="Proteomes" id="UP000664317"/>
    </source>
</evidence>
<gene>
    <name evidence="1" type="ORF">J0A68_17745</name>
</gene>
<dbReference type="RefSeq" id="WP_206579568.1">
    <property type="nucleotide sequence ID" value="NZ_JAFKCT010000008.1"/>
</dbReference>
<dbReference type="InterPro" id="IPR011044">
    <property type="entry name" value="Quino_amine_DH_bsu"/>
</dbReference>
<keyword evidence="2" id="KW-1185">Reference proteome</keyword>
<evidence type="ECO:0008006" key="3">
    <source>
        <dbReference type="Google" id="ProtNLM"/>
    </source>
</evidence>
<sequence length="511" mass="56107">MRQFLSLIFLFSILLFSCKEDENPDGRIPVSIEGFTLSSSYDPAGRLAADSEWQHTFGDTARVVFYSQTTGGGIALNFKPDFSGELPQVLLAPDTYHYQGHNGYLHVSPFLPVNIEGYLEVSAAGSVRLQAKTSHQLLSFHKDNLSDESSIIQPEKTAFFTQGDYYYAYVSPDRLFKAELKLKNGKTLNWGLDTRDFRHSSYYFKAAGSGAQVPPLFDPKLDLQRTTVNLDAESIPDQLPLYAQTNLDILLPEASGLQYVGQNLYAINDGENTAQIFGVSTGHGGMIRRITVSNAQNTEWEDLASDGQYLYIGDFGNNRGTRTDLRILRIPLLELETKNTLEAEVIHFSYDRQTGPSGADHRFDCEAMVARNGQLILFTKPTNAQGSDIYTLSATPGTQVARYAGSIETKGWITGADITQDGKHLLLLGYENKGVTSQAFVGLVKNAQLPTLAGSPVKTIYLGSLATTSQAEGISIDRNGIVKIAGEQINQSGLTIPQRMSELDLTGLLQD</sequence>